<dbReference type="Proteomes" id="UP001219518">
    <property type="component" value="Unassembled WGS sequence"/>
</dbReference>
<comment type="caution">
    <text evidence="1">The sequence shown here is derived from an EMBL/GenBank/DDBJ whole genome shotgun (WGS) entry which is preliminary data.</text>
</comment>
<sequence>MSRWDSSWDASDARIGGRQLYTSATAAEGDMMSGPEAAQPARCKELPILFSYRRISKFSNFSSAAAGTDGLR</sequence>
<protein>
    <submittedName>
        <fullName evidence="1">Serine/threonine-protein phosphatase Pgam5, mitochondrial</fullName>
    </submittedName>
</protein>
<gene>
    <name evidence="1" type="ORF">KUF71_011216</name>
</gene>
<reference evidence="1" key="1">
    <citation type="submission" date="2021-07" db="EMBL/GenBank/DDBJ databases">
        <authorList>
            <person name="Catto M.A."/>
            <person name="Jacobson A."/>
            <person name="Kennedy G."/>
            <person name="Labadie P."/>
            <person name="Hunt B.G."/>
            <person name="Srinivasan R."/>
        </authorList>
    </citation>
    <scope>NUCLEOTIDE SEQUENCE</scope>
    <source>
        <strain evidence="1">PL_HMW_Pooled</strain>
        <tissue evidence="1">Head</tissue>
    </source>
</reference>
<accession>A0AAE1LJR3</accession>
<evidence type="ECO:0000313" key="2">
    <source>
        <dbReference type="Proteomes" id="UP001219518"/>
    </source>
</evidence>
<reference evidence="1" key="2">
    <citation type="journal article" date="2023" name="BMC Genomics">
        <title>Pest status, molecular evolution, and epigenetic factors derived from the genome assembly of Frankliniella fusca, a thysanopteran phytovirus vector.</title>
        <authorList>
            <person name="Catto M.A."/>
            <person name="Labadie P.E."/>
            <person name="Jacobson A.L."/>
            <person name="Kennedy G.G."/>
            <person name="Srinivasan R."/>
            <person name="Hunt B.G."/>
        </authorList>
    </citation>
    <scope>NUCLEOTIDE SEQUENCE</scope>
    <source>
        <strain evidence="1">PL_HMW_Pooled</strain>
    </source>
</reference>
<proteinExistence type="predicted"/>
<keyword evidence="2" id="KW-1185">Reference proteome</keyword>
<name>A0AAE1LJR3_9NEOP</name>
<organism evidence="1 2">
    <name type="scientific">Frankliniella fusca</name>
    <dbReference type="NCBI Taxonomy" id="407009"/>
    <lineage>
        <taxon>Eukaryota</taxon>
        <taxon>Metazoa</taxon>
        <taxon>Ecdysozoa</taxon>
        <taxon>Arthropoda</taxon>
        <taxon>Hexapoda</taxon>
        <taxon>Insecta</taxon>
        <taxon>Pterygota</taxon>
        <taxon>Neoptera</taxon>
        <taxon>Paraneoptera</taxon>
        <taxon>Thysanoptera</taxon>
        <taxon>Terebrantia</taxon>
        <taxon>Thripoidea</taxon>
        <taxon>Thripidae</taxon>
        <taxon>Frankliniella</taxon>
    </lineage>
</organism>
<evidence type="ECO:0000313" key="1">
    <source>
        <dbReference type="EMBL" id="KAK3922040.1"/>
    </source>
</evidence>
<dbReference type="AlphaFoldDB" id="A0AAE1LJR3"/>
<dbReference type="EMBL" id="JAHWGI010001062">
    <property type="protein sequence ID" value="KAK3922040.1"/>
    <property type="molecule type" value="Genomic_DNA"/>
</dbReference>